<dbReference type="PANTHER" id="PTHR45641">
    <property type="entry name" value="TETRATRICOPEPTIDE REPEAT PROTEIN (AFU_ORTHOLOGUE AFUA_6G03870)"/>
    <property type="match status" value="1"/>
</dbReference>
<accession>A0A0L8IE79</accession>
<evidence type="ECO:0000313" key="4">
    <source>
        <dbReference type="EMBL" id="KOF99772.1"/>
    </source>
</evidence>
<proteinExistence type="predicted"/>
<dbReference type="EMBL" id="KQ415894">
    <property type="protein sequence ID" value="KOF99772.1"/>
    <property type="molecule type" value="Genomic_DNA"/>
</dbReference>
<keyword evidence="2 3" id="KW-0802">TPR repeat</keyword>
<protein>
    <submittedName>
        <fullName evidence="4">Uncharacterized protein</fullName>
    </submittedName>
</protein>
<dbReference type="AlphaFoldDB" id="A0A0L8IE79"/>
<sequence>MNTLVLSKMLNTMGVNYERNGSQYHKAFEFYNASLSERLKIVTVNPKESVISYSNVANLLSRNFGKHSKALQLLLSAKDIQKKHRWLHMNTSLVLHYIGHVYLRMQQITNALTFYHEALAIYNQINPNYTGKMNVIHAIAHCYLLKEEFDNAKSSFKDMLEGYSEHLLSGSLEAECFSMTLEHLVYLSLESPQNQMIYLENLLNEIRQLLKRSVNEKQKLRYSNAIAKYQSLKILLLDKLSQYEERAGLLMDSIPVLCHFCRSFKHYLNCSQENYILIVCGLRSNLYEIDFQQRLKIVE</sequence>
<dbReference type="Gene3D" id="1.25.40.10">
    <property type="entry name" value="Tetratricopeptide repeat domain"/>
    <property type="match status" value="1"/>
</dbReference>
<dbReference type="InterPro" id="IPR019734">
    <property type="entry name" value="TPR_rpt"/>
</dbReference>
<keyword evidence="1" id="KW-0677">Repeat</keyword>
<dbReference type="KEGG" id="obi:106871103"/>
<evidence type="ECO:0000256" key="2">
    <source>
        <dbReference type="ARBA" id="ARBA00022803"/>
    </source>
</evidence>
<gene>
    <name evidence="4" type="ORF">OCBIM_22011893mg</name>
</gene>
<dbReference type="InterPro" id="IPR011990">
    <property type="entry name" value="TPR-like_helical_dom_sf"/>
</dbReference>
<evidence type="ECO:0000256" key="1">
    <source>
        <dbReference type="ARBA" id="ARBA00022737"/>
    </source>
</evidence>
<dbReference type="Pfam" id="PF13424">
    <property type="entry name" value="TPR_12"/>
    <property type="match status" value="1"/>
</dbReference>
<evidence type="ECO:0000256" key="3">
    <source>
        <dbReference type="PROSITE-ProRule" id="PRU00339"/>
    </source>
</evidence>
<organism evidence="4">
    <name type="scientific">Octopus bimaculoides</name>
    <name type="common">California two-spotted octopus</name>
    <dbReference type="NCBI Taxonomy" id="37653"/>
    <lineage>
        <taxon>Eukaryota</taxon>
        <taxon>Metazoa</taxon>
        <taxon>Spiralia</taxon>
        <taxon>Lophotrochozoa</taxon>
        <taxon>Mollusca</taxon>
        <taxon>Cephalopoda</taxon>
        <taxon>Coleoidea</taxon>
        <taxon>Octopodiformes</taxon>
        <taxon>Octopoda</taxon>
        <taxon>Incirrata</taxon>
        <taxon>Octopodidae</taxon>
        <taxon>Octopus</taxon>
    </lineage>
</organism>
<dbReference type="PANTHER" id="PTHR45641:SF19">
    <property type="entry name" value="NEPHROCYSTIN-3"/>
    <property type="match status" value="1"/>
</dbReference>
<dbReference type="OrthoDB" id="6105129at2759"/>
<dbReference type="SUPFAM" id="SSF48452">
    <property type="entry name" value="TPR-like"/>
    <property type="match status" value="1"/>
</dbReference>
<dbReference type="PROSITE" id="PS50005">
    <property type="entry name" value="TPR"/>
    <property type="match status" value="1"/>
</dbReference>
<name>A0A0L8IE79_OCTBM</name>
<feature type="repeat" description="TPR" evidence="3">
    <location>
        <begin position="92"/>
        <end position="125"/>
    </location>
</feature>
<reference evidence="4" key="1">
    <citation type="submission" date="2015-07" db="EMBL/GenBank/DDBJ databases">
        <title>MeaNS - Measles Nucleotide Surveillance Program.</title>
        <authorList>
            <person name="Tran T."/>
            <person name="Druce J."/>
        </authorList>
    </citation>
    <scope>NUCLEOTIDE SEQUENCE</scope>
    <source>
        <strain evidence="4">UCB-OBI-ISO-001</strain>
        <tissue evidence="4">Gonad</tissue>
    </source>
</reference>